<comment type="similarity">
    <text evidence="2">Belongs to the bHLH protein family.</text>
</comment>
<keyword evidence="3" id="KW-0805">Transcription regulation</keyword>
<comment type="subcellular location">
    <subcellularLocation>
        <location evidence="1">Nucleus</location>
    </subcellularLocation>
</comment>
<accession>A0A7M3UQK8</accession>
<dbReference type="InterPro" id="IPR011598">
    <property type="entry name" value="bHLH_dom"/>
</dbReference>
<dbReference type="PANTHER" id="PTHR45959:SF2">
    <property type="entry name" value="BHLH TRANSCRIPTION FACTOR"/>
    <property type="match status" value="1"/>
</dbReference>
<evidence type="ECO:0000256" key="4">
    <source>
        <dbReference type="ARBA" id="ARBA00023163"/>
    </source>
</evidence>
<dbReference type="InterPro" id="IPR052610">
    <property type="entry name" value="bHLH_transcription_regulator"/>
</dbReference>
<dbReference type="EMBL" id="MN883658">
    <property type="protein sequence ID" value="QOJ43711.1"/>
    <property type="molecule type" value="mRNA"/>
</dbReference>
<name>A0A7M3UQK8_9ASPA</name>
<dbReference type="AlphaFoldDB" id="A0A7M3UQK8"/>
<dbReference type="InterPro" id="IPR036638">
    <property type="entry name" value="HLH_DNA-bd_sf"/>
</dbReference>
<proteinExistence type="evidence at transcript level"/>
<dbReference type="Pfam" id="PF00010">
    <property type="entry name" value="HLH"/>
    <property type="match status" value="1"/>
</dbReference>
<dbReference type="PROSITE" id="PS50888">
    <property type="entry name" value="BHLH"/>
    <property type="match status" value="1"/>
</dbReference>
<evidence type="ECO:0000256" key="3">
    <source>
        <dbReference type="ARBA" id="ARBA00023015"/>
    </source>
</evidence>
<evidence type="ECO:0000313" key="7">
    <source>
        <dbReference type="EMBL" id="QOJ43711.1"/>
    </source>
</evidence>
<gene>
    <name evidence="7" type="primary">bHLH50</name>
</gene>
<dbReference type="Gene3D" id="4.10.280.10">
    <property type="entry name" value="Helix-loop-helix DNA-binding domain"/>
    <property type="match status" value="1"/>
</dbReference>
<dbReference type="GO" id="GO:0005634">
    <property type="term" value="C:nucleus"/>
    <property type="evidence" value="ECO:0007669"/>
    <property type="project" value="UniProtKB-SubCell"/>
</dbReference>
<dbReference type="SUPFAM" id="SSF47459">
    <property type="entry name" value="HLH, helix-loop-helix DNA-binding domain"/>
    <property type="match status" value="1"/>
</dbReference>
<dbReference type="SMART" id="SM00353">
    <property type="entry name" value="HLH"/>
    <property type="match status" value="1"/>
</dbReference>
<keyword evidence="4" id="KW-0804">Transcription</keyword>
<evidence type="ECO:0000256" key="2">
    <source>
        <dbReference type="ARBA" id="ARBA00005510"/>
    </source>
</evidence>
<evidence type="ECO:0000256" key="1">
    <source>
        <dbReference type="ARBA" id="ARBA00004123"/>
    </source>
</evidence>
<evidence type="ECO:0000256" key="5">
    <source>
        <dbReference type="ARBA" id="ARBA00023242"/>
    </source>
</evidence>
<reference evidence="7" key="1">
    <citation type="submission" date="2019-12" db="EMBL/GenBank/DDBJ databases">
        <title>Identification of the bHLH gene family in Dracaena cambodiana reveals candidate genes involved in flavonoid biosynthesis.</title>
        <authorList>
            <person name="Zhu J."/>
            <person name="Peng S."/>
        </authorList>
    </citation>
    <scope>NUCLEOTIDE SEQUENCE</scope>
</reference>
<dbReference type="Pfam" id="PF22754">
    <property type="entry name" value="bHLH-TF_ACT-like_plant"/>
    <property type="match status" value="1"/>
</dbReference>
<keyword evidence="5" id="KW-0539">Nucleus</keyword>
<organism evidence="7">
    <name type="scientific">Dracaena cambodiana</name>
    <dbReference type="NCBI Taxonomy" id="580341"/>
    <lineage>
        <taxon>Eukaryota</taxon>
        <taxon>Viridiplantae</taxon>
        <taxon>Streptophyta</taxon>
        <taxon>Embryophyta</taxon>
        <taxon>Tracheophyta</taxon>
        <taxon>Spermatophyta</taxon>
        <taxon>Magnoliopsida</taxon>
        <taxon>Liliopsida</taxon>
        <taxon>Asparagales</taxon>
        <taxon>Asparagaceae</taxon>
        <taxon>Nolinoideae</taxon>
        <taxon>Dracaena</taxon>
    </lineage>
</organism>
<evidence type="ECO:0000259" key="6">
    <source>
        <dbReference type="PROSITE" id="PS50888"/>
    </source>
</evidence>
<dbReference type="GO" id="GO:0046983">
    <property type="term" value="F:protein dimerization activity"/>
    <property type="evidence" value="ECO:0007669"/>
    <property type="project" value="InterPro"/>
</dbReference>
<dbReference type="PANTHER" id="PTHR45959">
    <property type="entry name" value="BHLH TRANSCRIPTION FACTOR"/>
    <property type="match status" value="1"/>
</dbReference>
<protein>
    <submittedName>
        <fullName evidence="7">BHLH transcription factor</fullName>
    </submittedName>
</protein>
<feature type="domain" description="BHLH" evidence="6">
    <location>
        <begin position="136"/>
        <end position="185"/>
    </location>
</feature>
<sequence>MDQSSFTNQWDQLSSLNQPQLFPSQHTLTAADHHQDLQLLNNSQYSNSEWPKKSLPKTISWRSEQIPMNLVPKEENTISWNSEQIPMNLVPKEEVPSATEFLYSDSGLNWPRYQMISNIHGRGLKSTGSMGLKRGHAHDEHIIAERKRREKLSQRFIALAALIPGLKKADKASILGDTIKYVKELKHTVKSLEDRNVKKTVESVVLVTKSKLSTDNRDVSVNGISLSEVCSNSDEDFDGSTSSKLPPEIQVRVSESTALLRIHCKNDRGVLGKVLMGMEKLGLMVTNASVMPFAGSLLDITVTAQAEEEEFSMTAKDIAREIRAIFCEFIWFEVGYKILVLVLGYVYSGCRWRCASAPTLSADTWRAGQRWIFMLQVLFASATFEIPELVSMFHIT</sequence>
<dbReference type="InterPro" id="IPR054502">
    <property type="entry name" value="bHLH-TF_ACT-like_plant"/>
</dbReference>